<name>A0A644XU40_9ZZZZ</name>
<reference evidence="6" key="1">
    <citation type="submission" date="2019-08" db="EMBL/GenBank/DDBJ databases">
        <authorList>
            <person name="Kucharzyk K."/>
            <person name="Murdoch R.W."/>
            <person name="Higgins S."/>
            <person name="Loffler F."/>
        </authorList>
    </citation>
    <scope>NUCLEOTIDE SEQUENCE</scope>
</reference>
<feature type="transmembrane region" description="Helical" evidence="5">
    <location>
        <begin position="45"/>
        <end position="65"/>
    </location>
</feature>
<dbReference type="EMBL" id="VSSQ01002864">
    <property type="protein sequence ID" value="MPM17803.1"/>
    <property type="molecule type" value="Genomic_DNA"/>
</dbReference>
<dbReference type="InterPro" id="IPR002781">
    <property type="entry name" value="TM_pro_TauE-like"/>
</dbReference>
<evidence type="ECO:0000256" key="5">
    <source>
        <dbReference type="SAM" id="Phobius"/>
    </source>
</evidence>
<evidence type="ECO:0000256" key="4">
    <source>
        <dbReference type="ARBA" id="ARBA00023136"/>
    </source>
</evidence>
<feature type="transmembrane region" description="Helical" evidence="5">
    <location>
        <begin position="12"/>
        <end position="33"/>
    </location>
</feature>
<accession>A0A644XU40</accession>
<evidence type="ECO:0000256" key="3">
    <source>
        <dbReference type="ARBA" id="ARBA00022989"/>
    </source>
</evidence>
<dbReference type="PANTHER" id="PTHR43701">
    <property type="entry name" value="MEMBRANE TRANSPORTER PROTEIN MJ0441-RELATED"/>
    <property type="match status" value="1"/>
</dbReference>
<evidence type="ECO:0000256" key="2">
    <source>
        <dbReference type="ARBA" id="ARBA00022692"/>
    </source>
</evidence>
<dbReference type="Pfam" id="PF01925">
    <property type="entry name" value="TauE"/>
    <property type="match status" value="1"/>
</dbReference>
<comment type="subcellular location">
    <subcellularLocation>
        <location evidence="1">Membrane</location>
        <topology evidence="1">Multi-pass membrane protein</topology>
    </subcellularLocation>
</comment>
<proteinExistence type="predicted"/>
<sequence length="117" mass="12120">MGNKTKTALIGVVTGFANGLFGSGGGTVVVPCMEKYLNIDAHKSHATAIAIILPLSVLSAFIYVFKADVPWLDTAAVSAGGVVGGFVGAKLLNKISGRWLHIIFGVAMLAASVRMFL</sequence>
<protein>
    <submittedName>
        <fullName evidence="6">Uncharacterized protein</fullName>
    </submittedName>
</protein>
<keyword evidence="4 5" id="KW-0472">Membrane</keyword>
<dbReference type="AlphaFoldDB" id="A0A644XU40"/>
<feature type="transmembrane region" description="Helical" evidence="5">
    <location>
        <begin position="99"/>
        <end position="116"/>
    </location>
</feature>
<organism evidence="6">
    <name type="scientific">bioreactor metagenome</name>
    <dbReference type="NCBI Taxonomy" id="1076179"/>
    <lineage>
        <taxon>unclassified sequences</taxon>
        <taxon>metagenomes</taxon>
        <taxon>ecological metagenomes</taxon>
    </lineage>
</organism>
<dbReference type="InterPro" id="IPR051598">
    <property type="entry name" value="TSUP/Inactive_protease-like"/>
</dbReference>
<keyword evidence="3 5" id="KW-1133">Transmembrane helix</keyword>
<comment type="caution">
    <text evidence="6">The sequence shown here is derived from an EMBL/GenBank/DDBJ whole genome shotgun (WGS) entry which is preliminary data.</text>
</comment>
<dbReference type="PANTHER" id="PTHR43701:SF2">
    <property type="entry name" value="MEMBRANE TRANSPORTER PROTEIN YJNA-RELATED"/>
    <property type="match status" value="1"/>
</dbReference>
<evidence type="ECO:0000313" key="6">
    <source>
        <dbReference type="EMBL" id="MPM17803.1"/>
    </source>
</evidence>
<evidence type="ECO:0000256" key="1">
    <source>
        <dbReference type="ARBA" id="ARBA00004141"/>
    </source>
</evidence>
<dbReference type="GO" id="GO:0016020">
    <property type="term" value="C:membrane"/>
    <property type="evidence" value="ECO:0007669"/>
    <property type="project" value="UniProtKB-SubCell"/>
</dbReference>
<gene>
    <name evidence="6" type="ORF">SDC9_64202</name>
</gene>
<keyword evidence="2 5" id="KW-0812">Transmembrane</keyword>